<dbReference type="PANTHER" id="PTHR39344:SF1">
    <property type="entry name" value="UPF0182 PROTEIN SLL1060"/>
    <property type="match status" value="1"/>
</dbReference>
<evidence type="ECO:0000256" key="5">
    <source>
        <dbReference type="SAM" id="Phobius"/>
    </source>
</evidence>
<dbReference type="PANTHER" id="PTHR39344">
    <property type="entry name" value="UPF0182 PROTEIN SLL1060"/>
    <property type="match status" value="1"/>
</dbReference>
<name>A0A6J7D1K7_9ZZZZ</name>
<keyword evidence="2 5" id="KW-0812">Transmembrane</keyword>
<dbReference type="GO" id="GO:0016020">
    <property type="term" value="C:membrane"/>
    <property type="evidence" value="ECO:0007669"/>
    <property type="project" value="InterPro"/>
</dbReference>
<dbReference type="InterPro" id="IPR005372">
    <property type="entry name" value="UPF0182"/>
</dbReference>
<keyword evidence="1" id="KW-1003">Cell membrane</keyword>
<gene>
    <name evidence="6" type="ORF">UFOPK3381_00428</name>
</gene>
<dbReference type="GO" id="GO:0005576">
    <property type="term" value="C:extracellular region"/>
    <property type="evidence" value="ECO:0007669"/>
    <property type="project" value="TreeGrafter"/>
</dbReference>
<evidence type="ECO:0000256" key="3">
    <source>
        <dbReference type="ARBA" id="ARBA00022989"/>
    </source>
</evidence>
<feature type="transmembrane region" description="Helical" evidence="5">
    <location>
        <begin position="117"/>
        <end position="137"/>
    </location>
</feature>
<organism evidence="6">
    <name type="scientific">freshwater metagenome</name>
    <dbReference type="NCBI Taxonomy" id="449393"/>
    <lineage>
        <taxon>unclassified sequences</taxon>
        <taxon>metagenomes</taxon>
        <taxon>ecological metagenomes</taxon>
    </lineage>
</organism>
<feature type="transmembrane region" description="Helical" evidence="5">
    <location>
        <begin position="62"/>
        <end position="85"/>
    </location>
</feature>
<evidence type="ECO:0000256" key="4">
    <source>
        <dbReference type="ARBA" id="ARBA00023136"/>
    </source>
</evidence>
<dbReference type="AlphaFoldDB" id="A0A6J7D1K7"/>
<dbReference type="Pfam" id="PF03699">
    <property type="entry name" value="UPF0182"/>
    <property type="match status" value="1"/>
</dbReference>
<proteinExistence type="predicted"/>
<feature type="transmembrane region" description="Helical" evidence="5">
    <location>
        <begin position="169"/>
        <end position="194"/>
    </location>
</feature>
<protein>
    <submittedName>
        <fullName evidence="6">Unannotated protein</fullName>
    </submittedName>
</protein>
<evidence type="ECO:0000256" key="2">
    <source>
        <dbReference type="ARBA" id="ARBA00022692"/>
    </source>
</evidence>
<keyword evidence="4 5" id="KW-0472">Membrane</keyword>
<accession>A0A6J7D1K7</accession>
<feature type="transmembrane region" description="Helical" evidence="5">
    <location>
        <begin position="257"/>
        <end position="276"/>
    </location>
</feature>
<feature type="transmembrane region" description="Helical" evidence="5">
    <location>
        <begin position="20"/>
        <end position="42"/>
    </location>
</feature>
<keyword evidence="3 5" id="KW-1133">Transmembrane helix</keyword>
<dbReference type="EMBL" id="CAFBLN010000011">
    <property type="protein sequence ID" value="CAB4864196.1"/>
    <property type="molecule type" value="Genomic_DNA"/>
</dbReference>
<reference evidence="6" key="1">
    <citation type="submission" date="2020-05" db="EMBL/GenBank/DDBJ databases">
        <authorList>
            <person name="Chiriac C."/>
            <person name="Salcher M."/>
            <person name="Ghai R."/>
            <person name="Kavagutti S V."/>
        </authorList>
    </citation>
    <scope>NUCLEOTIDE SEQUENCE</scope>
</reference>
<feature type="transmembrane region" description="Helical" evidence="5">
    <location>
        <begin position="215"/>
        <end position="237"/>
    </location>
</feature>
<feature type="transmembrane region" description="Helical" evidence="5">
    <location>
        <begin position="283"/>
        <end position="304"/>
    </location>
</feature>
<evidence type="ECO:0000256" key="1">
    <source>
        <dbReference type="ARBA" id="ARBA00022475"/>
    </source>
</evidence>
<sequence>MRSPDDLASFKSPFTRRRGIGAVVLFLGFFLLTFLRGGAVLWTDSLWFNSIGQGNVFSGLLFIKIGLVLVFGLAFFVVLFGNLLLASRFGARDLTFEPEDELIRWYQQLVRPYARRVYALIALVVAAISGLAALPHWQDYLLYAHAQSFDSVDPIFHKNVGFYIFRLDFIRFIITWALSSMIAITIITAAFHYLNGGIRAARVAPRVSPQVKVHLSVLLAVVAILKALGYVYARYALVTESNGYVQGATYADVHARMPALSILFWISLFVAGLLLANIARRGWSLPALAAVLWIVVSLTTGVIYPRAIQTFKVKPSEVSLEVPYIQHNIDATRRAFGISNVSREGFEGVTTVTPAELQASSATLNNIRLWDPAADIALETIQRRQAIQSYYTFTSLAVDRYVVNGKVTPMLVGARQLNQNNLPARSWVNQHLEYTHGYGMAIAPANTFDAETGNPVFSVQNVPPVSSDGLPVLTTPGVYFGIKDPGWIVANTKQKELDYKTQRGTPVASHYAGTGGVEMSGLLRRTAFALRFQDLNLWISSQIGTKSRMIFERDVESMAKKAAPFLTFDSHPYAVLANGRVNFVLDGYTTSSMYPYSENAATQQTSQSGGLPTDFNYVRNSVKVVIDAYDGSVTMYAFDPTDPILTAYRSAFPTLFHPLIDMPAAIRSHLRYPQDLFAVQASMWGRYHISDPAAFYTASDRWQVSPTTGSGSPKQALTETVVTNKVGNAIARTTSQMEPLYQVMALPNSSRQQLTLMTTYVPAGAAATVNGMTSFLVATSDPDNYGQLHAYVTPRGTSVTGPIQANAEINQNARVSSIITPLDQHGSKVLLGHNLMIPLQKSILYVRPLYVSNATTPLPQLKYVIAVFNQDVAIETTLQAALSDVLGGNVSGGGGSGGTTGETTQTYLAQASSAYAQAQAQLKAGNLAGYQASIDKMGQLLRKAQAALTAKN</sequence>
<evidence type="ECO:0000313" key="6">
    <source>
        <dbReference type="EMBL" id="CAB4864196.1"/>
    </source>
</evidence>